<dbReference type="SMART" id="SM00338">
    <property type="entry name" value="BRLZ"/>
    <property type="match status" value="1"/>
</dbReference>
<evidence type="ECO:0000256" key="2">
    <source>
        <dbReference type="ARBA" id="ARBA00023015"/>
    </source>
</evidence>
<keyword evidence="3" id="KW-0238">DNA-binding</keyword>
<dbReference type="GO" id="GO:0007623">
    <property type="term" value="P:circadian rhythm"/>
    <property type="evidence" value="ECO:0007669"/>
    <property type="project" value="InterPro"/>
</dbReference>
<dbReference type="EMBL" id="QUSF01000299">
    <property type="protein sequence ID" value="RLV83712.1"/>
    <property type="molecule type" value="Genomic_DNA"/>
</dbReference>
<dbReference type="Gene3D" id="1.20.5.170">
    <property type="match status" value="1"/>
</dbReference>
<evidence type="ECO:0000259" key="7">
    <source>
        <dbReference type="PROSITE" id="PS50217"/>
    </source>
</evidence>
<sequence>MKQMEFSIPLGRQRGEEGGSRAALAAHHSWASNCSSKELLQLLGSFSSSPTVRVKIQCQEKLSCSAIKVNAATPCRFLSAALEHLLEISQELPGSSLPSVRGTKALCVLSFLIEDIMDDIIDDILNETGLIWRGCSCSLVPVIMLEGDLSERQCQEFLHSRTPAAFSTTMENFLATCSEQVLQRGQAQLLLGKAGGHSRRKREFMPDDKKDTMYWEKRRKNNEAAKRSREKRRLNDVAMESQLAALSRENAMLRTELLSLKLRFGLLSPAPSPYQGRPLGLYLRGHRAASPLLGVEPFAGDSCCPAQKSFVPKVLEPAEFPCETFNPSTNILGCDSKPIAMDTGGLQQPKRFEESFSSKRFDASFSPTICSPFLSYPYSDKHPFSCPWLGGAWFLCPSPGTPEARKESSTVVSDEDDEQQVPKTSPAPSCSLPCPLEEQLKGRSFAALPHKLRIKSKALGTLEETGLDSH</sequence>
<dbReference type="Pfam" id="PF06529">
    <property type="entry name" value="Vert_IL3-reg_TF"/>
    <property type="match status" value="1"/>
</dbReference>
<feature type="region of interest" description="Disordered" evidence="6">
    <location>
        <begin position="404"/>
        <end position="432"/>
    </location>
</feature>
<dbReference type="InterPro" id="IPR004827">
    <property type="entry name" value="bZIP"/>
</dbReference>
<protein>
    <recommendedName>
        <fullName evidence="7">BZIP domain-containing protein</fullName>
    </recommendedName>
</protein>
<keyword evidence="2" id="KW-0805">Transcription regulation</keyword>
<dbReference type="STRING" id="44316.ENSEGOP00005018451"/>
<dbReference type="GO" id="GO:0006351">
    <property type="term" value="P:DNA-templated transcription"/>
    <property type="evidence" value="ECO:0007669"/>
    <property type="project" value="InterPro"/>
</dbReference>
<dbReference type="SUPFAM" id="SSF57959">
    <property type="entry name" value="Leucine zipper domain"/>
    <property type="match status" value="1"/>
</dbReference>
<dbReference type="AlphaFoldDB" id="A0A3L8RU08"/>
<dbReference type="GO" id="GO:0005634">
    <property type="term" value="C:nucleus"/>
    <property type="evidence" value="ECO:0007669"/>
    <property type="project" value="InterPro"/>
</dbReference>
<gene>
    <name evidence="8" type="ORF">DV515_00016387</name>
</gene>
<dbReference type="Pfam" id="PF07716">
    <property type="entry name" value="bZIP_2"/>
    <property type="match status" value="1"/>
</dbReference>
<dbReference type="PROSITE" id="PS50217">
    <property type="entry name" value="BZIP"/>
    <property type="match status" value="1"/>
</dbReference>
<keyword evidence="5" id="KW-0539">Nucleus</keyword>
<dbReference type="OrthoDB" id="6151507at2759"/>
<evidence type="ECO:0000256" key="3">
    <source>
        <dbReference type="ARBA" id="ARBA00023125"/>
    </source>
</evidence>
<keyword evidence="9" id="KW-1185">Reference proteome</keyword>
<feature type="domain" description="BZIP" evidence="7">
    <location>
        <begin position="211"/>
        <end position="261"/>
    </location>
</feature>
<dbReference type="PANTHER" id="PTHR15284">
    <property type="entry name" value="NUCLEAR FACTOR INTERLEUKIN-3-REGULATED PROTEIN"/>
    <property type="match status" value="1"/>
</dbReference>
<reference evidence="8 9" key="1">
    <citation type="journal article" date="2018" name="Proc. R. Soc. B">
        <title>A non-coding region near Follistatin controls head colour polymorphism in the Gouldian finch.</title>
        <authorList>
            <person name="Toomey M.B."/>
            <person name="Marques C.I."/>
            <person name="Andrade P."/>
            <person name="Araujo P.M."/>
            <person name="Sabatino S."/>
            <person name="Gazda M.A."/>
            <person name="Afonso S."/>
            <person name="Lopes R.J."/>
            <person name="Corbo J.C."/>
            <person name="Carneiro M."/>
        </authorList>
    </citation>
    <scope>NUCLEOTIDE SEQUENCE [LARGE SCALE GENOMIC DNA]</scope>
    <source>
        <strain evidence="8">Red01</strain>
        <tissue evidence="8">Muscle</tissue>
    </source>
</reference>
<comment type="similarity">
    <text evidence="1">Belongs to the bZIP family. NFIL3 subfamily.</text>
</comment>
<evidence type="ECO:0000256" key="6">
    <source>
        <dbReference type="SAM" id="MobiDB-lite"/>
    </source>
</evidence>
<dbReference type="InterPro" id="IPR046347">
    <property type="entry name" value="bZIP_sf"/>
</dbReference>
<name>A0A3L8RU08_CHLGU</name>
<dbReference type="FunFam" id="1.20.5.170:FF:000025">
    <property type="entry name" value="nuclear factor interleukin-3-regulated protein-like"/>
    <property type="match status" value="1"/>
</dbReference>
<dbReference type="PROSITE" id="PS00036">
    <property type="entry name" value="BZIP_BASIC"/>
    <property type="match status" value="1"/>
</dbReference>
<dbReference type="InterPro" id="IPR047229">
    <property type="entry name" value="NFIL3-like"/>
</dbReference>
<dbReference type="InterPro" id="IPR047106">
    <property type="entry name" value="NFIL3-like_bZIP"/>
</dbReference>
<dbReference type="GO" id="GO:0003677">
    <property type="term" value="F:DNA binding"/>
    <property type="evidence" value="ECO:0007669"/>
    <property type="project" value="UniProtKB-KW"/>
</dbReference>
<dbReference type="InterPro" id="IPR010533">
    <property type="entry name" value="Vert_IL3-reg_TF"/>
</dbReference>
<dbReference type="Proteomes" id="UP000276834">
    <property type="component" value="Unassembled WGS sequence"/>
</dbReference>
<evidence type="ECO:0000256" key="1">
    <source>
        <dbReference type="ARBA" id="ARBA00006079"/>
    </source>
</evidence>
<accession>A0A3L8RU08</accession>
<evidence type="ECO:0000256" key="5">
    <source>
        <dbReference type="ARBA" id="ARBA00023242"/>
    </source>
</evidence>
<evidence type="ECO:0000313" key="8">
    <source>
        <dbReference type="EMBL" id="RLV83712.1"/>
    </source>
</evidence>
<dbReference type="PANTHER" id="PTHR15284:SF7">
    <property type="entry name" value="NFIL3 LIKE PROTEIN"/>
    <property type="match status" value="1"/>
</dbReference>
<dbReference type="CDD" id="cd14694">
    <property type="entry name" value="bZIP_NFIL3"/>
    <property type="match status" value="1"/>
</dbReference>
<dbReference type="GO" id="GO:0003700">
    <property type="term" value="F:DNA-binding transcription factor activity"/>
    <property type="evidence" value="ECO:0007669"/>
    <property type="project" value="InterPro"/>
</dbReference>
<comment type="caution">
    <text evidence="8">The sequence shown here is derived from an EMBL/GenBank/DDBJ whole genome shotgun (WGS) entry which is preliminary data.</text>
</comment>
<evidence type="ECO:0000256" key="4">
    <source>
        <dbReference type="ARBA" id="ARBA00023163"/>
    </source>
</evidence>
<evidence type="ECO:0000313" key="9">
    <source>
        <dbReference type="Proteomes" id="UP000276834"/>
    </source>
</evidence>
<proteinExistence type="inferred from homology"/>
<keyword evidence="4" id="KW-0804">Transcription</keyword>
<organism evidence="8 9">
    <name type="scientific">Chloebia gouldiae</name>
    <name type="common">Gouldian finch</name>
    <name type="synonym">Erythrura gouldiae</name>
    <dbReference type="NCBI Taxonomy" id="44316"/>
    <lineage>
        <taxon>Eukaryota</taxon>
        <taxon>Metazoa</taxon>
        <taxon>Chordata</taxon>
        <taxon>Craniata</taxon>
        <taxon>Vertebrata</taxon>
        <taxon>Euteleostomi</taxon>
        <taxon>Archelosauria</taxon>
        <taxon>Archosauria</taxon>
        <taxon>Dinosauria</taxon>
        <taxon>Saurischia</taxon>
        <taxon>Theropoda</taxon>
        <taxon>Coelurosauria</taxon>
        <taxon>Aves</taxon>
        <taxon>Neognathae</taxon>
        <taxon>Neoaves</taxon>
        <taxon>Telluraves</taxon>
        <taxon>Australaves</taxon>
        <taxon>Passeriformes</taxon>
        <taxon>Passeroidea</taxon>
        <taxon>Passeridae</taxon>
        <taxon>Chloebia</taxon>
    </lineage>
</organism>